<feature type="region of interest" description="Disordered" evidence="1">
    <location>
        <begin position="724"/>
        <end position="744"/>
    </location>
</feature>
<organism evidence="3 4">
    <name type="scientific">Vigna mungo</name>
    <name type="common">Black gram</name>
    <name type="synonym">Phaseolus mungo</name>
    <dbReference type="NCBI Taxonomy" id="3915"/>
    <lineage>
        <taxon>Eukaryota</taxon>
        <taxon>Viridiplantae</taxon>
        <taxon>Streptophyta</taxon>
        <taxon>Embryophyta</taxon>
        <taxon>Tracheophyta</taxon>
        <taxon>Spermatophyta</taxon>
        <taxon>Magnoliopsida</taxon>
        <taxon>eudicotyledons</taxon>
        <taxon>Gunneridae</taxon>
        <taxon>Pentapetalae</taxon>
        <taxon>rosids</taxon>
        <taxon>fabids</taxon>
        <taxon>Fabales</taxon>
        <taxon>Fabaceae</taxon>
        <taxon>Papilionoideae</taxon>
        <taxon>50 kb inversion clade</taxon>
        <taxon>NPAAA clade</taxon>
        <taxon>indigoferoid/millettioid clade</taxon>
        <taxon>Phaseoleae</taxon>
        <taxon>Vigna</taxon>
    </lineage>
</organism>
<keyword evidence="4" id="KW-1185">Reference proteome</keyword>
<evidence type="ECO:0000259" key="2">
    <source>
        <dbReference type="PROSITE" id="PS50878"/>
    </source>
</evidence>
<dbReference type="Gene3D" id="3.30.70.270">
    <property type="match status" value="2"/>
</dbReference>
<dbReference type="InterPro" id="IPR043128">
    <property type="entry name" value="Rev_trsase/Diguanyl_cyclase"/>
</dbReference>
<dbReference type="InterPro" id="IPR000477">
    <property type="entry name" value="RT_dom"/>
</dbReference>
<dbReference type="InterPro" id="IPR051320">
    <property type="entry name" value="Viral_Replic_Matur_Polypro"/>
</dbReference>
<dbReference type="EMBL" id="CP144692">
    <property type="protein sequence ID" value="WVY98066.1"/>
    <property type="molecule type" value="Genomic_DNA"/>
</dbReference>
<dbReference type="Pfam" id="PF00078">
    <property type="entry name" value="RVT_1"/>
    <property type="match status" value="1"/>
</dbReference>
<dbReference type="SUPFAM" id="SSF56672">
    <property type="entry name" value="DNA/RNA polymerases"/>
    <property type="match status" value="1"/>
</dbReference>
<feature type="domain" description="Reverse transcriptase" evidence="2">
    <location>
        <begin position="1"/>
        <end position="251"/>
    </location>
</feature>
<evidence type="ECO:0000313" key="3">
    <source>
        <dbReference type="EMBL" id="WVY98066.1"/>
    </source>
</evidence>
<proteinExistence type="predicted"/>
<dbReference type="PANTHER" id="PTHR33064:SF37">
    <property type="entry name" value="RIBONUCLEASE H"/>
    <property type="match status" value="1"/>
</dbReference>
<reference evidence="3 4" key="1">
    <citation type="journal article" date="2023" name="Life. Sci Alliance">
        <title>Evolutionary insights into 3D genome organization and epigenetic landscape of Vigna mungo.</title>
        <authorList>
            <person name="Junaid A."/>
            <person name="Singh B."/>
            <person name="Bhatia S."/>
        </authorList>
    </citation>
    <scope>NUCLEOTIDE SEQUENCE [LARGE SCALE GENOMIC DNA]</scope>
    <source>
        <strain evidence="3">Urdbean</strain>
    </source>
</reference>
<feature type="compositionally biased region" description="Acidic residues" evidence="1">
    <location>
        <begin position="724"/>
        <end position="733"/>
    </location>
</feature>
<dbReference type="Proteomes" id="UP001374535">
    <property type="component" value="Chromosome 9"/>
</dbReference>
<dbReference type="InterPro" id="IPR043502">
    <property type="entry name" value="DNA/RNA_pol_sf"/>
</dbReference>
<name>A0AAQ3RL31_VIGMU</name>
<dbReference type="Pfam" id="PF17919">
    <property type="entry name" value="RT_RNaseH_2"/>
    <property type="match status" value="1"/>
</dbReference>
<sequence>MEEIKKKLLSLCADNHGGFSYPKPLWKNPNFFVKLPFKLNEDVNPTKATHPGMTPSDLQLARQECQELLTQGLIEPTHSNWACQAFYVEKRSERVRGKKRLVIDYKPLNHFLQDDKFPIPKASSLPILLKESNIFSKFDLKSGFWQIGIDPSERHKTTFCIPNAQYQWTVLPFGLKVAPSLFQKAMTKIFEPILENAIIYIDDILLFSKDIVTHKKLLDQFFSLANQYGIMLAEKKIHLAQSEIDFLGMHFSKGFYQPQKHIAEELLKFPDHSLTTKQIQQFLGILNYIRDFIPKAAKYTSHLSKLLKKNPPPWGEEQTEAAQQIKKVAQNPPALKIPGDGNRILQTDASDRYWGAVLIEEIHDKKFYCGHASRQFKDAEVHYHTTYKEALAVKNGIKKFDFHLRGFHFEVQMDNSSFPKILEFKNRMPPDPQILRLKDWFSRYDFTVKHIKGNKNLIPDFLSRPTKVVLMITKTHSFPLIFMVRPLPNCAKIQKLYPPGLSPRTPKDILDYAKSRYFFFLHETLKFKVIPPSAFDPTNPNGNIFDLFCDIGWDLCEPALWAIWCKIVQQPTPIALQTKKAYQILTDPLKHDFLFWTVLEWFSPITWWRSELEHILSYQENQRKTNALALVSIFIVYRPYAINPSGQLFSQNHAHTWGTFEEYPLNDSYKRQLKRHLQETNLSNHSPSNRLIQSSSRSRQITVCSEYHIPAQLFQRTEDLVSPEDLMDEDSDDPNLSPSNPHEPITLGKNPYPIRCKIREGKEVAYFGVRMLCTCLFEGILCIRTLRIYGIFQSKYALHLPLQGDHVHQKTLNMVLEYHTVFHKKEQCNILADLDFQVLLVS</sequence>
<dbReference type="AlphaFoldDB" id="A0AAQ3RL31"/>
<protein>
    <recommendedName>
        <fullName evidence="2">Reverse transcriptase domain-containing protein</fullName>
    </recommendedName>
</protein>
<dbReference type="PROSITE" id="PS50878">
    <property type="entry name" value="RT_POL"/>
    <property type="match status" value="1"/>
</dbReference>
<evidence type="ECO:0000313" key="4">
    <source>
        <dbReference type="Proteomes" id="UP001374535"/>
    </source>
</evidence>
<evidence type="ECO:0000256" key="1">
    <source>
        <dbReference type="SAM" id="MobiDB-lite"/>
    </source>
</evidence>
<dbReference type="InterPro" id="IPR041577">
    <property type="entry name" value="RT_RNaseH_2"/>
</dbReference>
<dbReference type="CDD" id="cd09274">
    <property type="entry name" value="RNase_HI_RT_Ty3"/>
    <property type="match status" value="1"/>
</dbReference>
<dbReference type="PANTHER" id="PTHR33064">
    <property type="entry name" value="POL PROTEIN"/>
    <property type="match status" value="1"/>
</dbReference>
<accession>A0AAQ3RL31</accession>
<gene>
    <name evidence="3" type="ORF">V8G54_030217</name>
</gene>
<dbReference type="Gene3D" id="3.10.10.10">
    <property type="entry name" value="HIV Type 1 Reverse Transcriptase, subunit A, domain 1"/>
    <property type="match status" value="1"/>
</dbReference>
<dbReference type="CDD" id="cd01647">
    <property type="entry name" value="RT_LTR"/>
    <property type="match status" value="1"/>
</dbReference>